<protein>
    <submittedName>
        <fullName evidence="1">Uncharacterized protein</fullName>
    </submittedName>
</protein>
<dbReference type="Proteomes" id="UP000886885">
    <property type="component" value="Chromosome 3A"/>
</dbReference>
<evidence type="ECO:0000313" key="1">
    <source>
        <dbReference type="EMBL" id="KAG6781913.1"/>
    </source>
</evidence>
<dbReference type="OrthoDB" id="2789670at2759"/>
<evidence type="ECO:0000313" key="2">
    <source>
        <dbReference type="Proteomes" id="UP000886885"/>
    </source>
</evidence>
<name>A0A8X8A3A9_POPTO</name>
<reference evidence="1" key="1">
    <citation type="journal article" date="2020" name="bioRxiv">
        <title>Hybrid origin of Populus tomentosa Carr. identified through genome sequencing and phylogenomic analysis.</title>
        <authorList>
            <person name="An X."/>
            <person name="Gao K."/>
            <person name="Chen Z."/>
            <person name="Li J."/>
            <person name="Yang X."/>
            <person name="Yang X."/>
            <person name="Zhou J."/>
            <person name="Guo T."/>
            <person name="Zhao T."/>
            <person name="Huang S."/>
            <person name="Miao D."/>
            <person name="Khan W.U."/>
            <person name="Rao P."/>
            <person name="Ye M."/>
            <person name="Lei B."/>
            <person name="Liao W."/>
            <person name="Wang J."/>
            <person name="Ji L."/>
            <person name="Li Y."/>
            <person name="Guo B."/>
            <person name="Mustafa N.S."/>
            <person name="Li S."/>
            <person name="Yun Q."/>
            <person name="Keller S.R."/>
            <person name="Mao J."/>
            <person name="Zhang R."/>
            <person name="Strauss S.H."/>
        </authorList>
    </citation>
    <scope>NUCLEOTIDE SEQUENCE</scope>
    <source>
        <strain evidence="1">GM15</strain>
        <tissue evidence="1">Leaf</tissue>
    </source>
</reference>
<keyword evidence="2" id="KW-1185">Reference proteome</keyword>
<gene>
    <name evidence="1" type="ORF">POTOM_011298</name>
</gene>
<proteinExistence type="predicted"/>
<accession>A0A8X8A3A9</accession>
<sequence>MDVFLQGLVDEHRDDRDRNTMINRFLALQEEQPEFYTDDIIKGHVLEWLLRGKGTKNLEGGGRWHCLVLGVSERLWFGFKGRGECSAVVVLEKKLRPICGVRRGWFG</sequence>
<comment type="caution">
    <text evidence="1">The sequence shown here is derived from an EMBL/GenBank/DDBJ whole genome shotgun (WGS) entry which is preliminary data.</text>
</comment>
<organism evidence="1 2">
    <name type="scientific">Populus tomentosa</name>
    <name type="common">Chinese white poplar</name>
    <dbReference type="NCBI Taxonomy" id="118781"/>
    <lineage>
        <taxon>Eukaryota</taxon>
        <taxon>Viridiplantae</taxon>
        <taxon>Streptophyta</taxon>
        <taxon>Embryophyta</taxon>
        <taxon>Tracheophyta</taxon>
        <taxon>Spermatophyta</taxon>
        <taxon>Magnoliopsida</taxon>
        <taxon>eudicotyledons</taxon>
        <taxon>Gunneridae</taxon>
        <taxon>Pentapetalae</taxon>
        <taxon>rosids</taxon>
        <taxon>fabids</taxon>
        <taxon>Malpighiales</taxon>
        <taxon>Salicaceae</taxon>
        <taxon>Saliceae</taxon>
        <taxon>Populus</taxon>
    </lineage>
</organism>
<dbReference type="EMBL" id="JAAWWB010000005">
    <property type="protein sequence ID" value="KAG6781913.1"/>
    <property type="molecule type" value="Genomic_DNA"/>
</dbReference>
<dbReference type="AlphaFoldDB" id="A0A8X8A3A9"/>